<dbReference type="CDD" id="cd18086">
    <property type="entry name" value="HsC9orf114-like"/>
    <property type="match status" value="1"/>
</dbReference>
<dbReference type="EMBL" id="CAJNDS010000180">
    <property type="protein sequence ID" value="CAE7022917.1"/>
    <property type="molecule type" value="Genomic_DNA"/>
</dbReference>
<sequence>MGGKKRKREEPDEGSGHGEEEAAGQPKTGPGRGATSKPSAVQMLKPKSGRLTTLSVALPASIVENAQGGELKAVLVGQIARALTIYGVDEVVIFEDRSDAAASEEDGVSNSMAFFVRNLQYLETPQYLRKQLVPVHKDLKWVGLLAPLDAPHHLRKYENLAYREGVVLKKQMDRPHTDSEEGEQKGCWVNCGLADPVWVAGSEIATDVRVTVRLDEEPSGRGRGGRGSGRGRGATTRRGRAVDPREPRERLGLYWGFQTRLAGSLKAVFDECPWEGGYDLSIGTSERGESLGLGRLPKFRHLLLAFGGLGGFEEVLADAKSGYKADTDPASLFGRYVNVCPRQKSRTIRTEEALLIALAILDPLVES</sequence>
<dbReference type="Pfam" id="PF02598">
    <property type="entry name" value="Methyltrn_RNA_3"/>
    <property type="match status" value="1"/>
</dbReference>
<accession>A0A812I7W2</accession>
<dbReference type="InterPro" id="IPR003750">
    <property type="entry name" value="Put_MeTrfase-C9orf114-like"/>
</dbReference>
<dbReference type="PANTHER" id="PTHR12150:SF13">
    <property type="entry name" value="METHYLTRANSFERASE C9ORF114-RELATED"/>
    <property type="match status" value="1"/>
</dbReference>
<organism evidence="3 4">
    <name type="scientific">Symbiodinium natans</name>
    <dbReference type="NCBI Taxonomy" id="878477"/>
    <lineage>
        <taxon>Eukaryota</taxon>
        <taxon>Sar</taxon>
        <taxon>Alveolata</taxon>
        <taxon>Dinophyceae</taxon>
        <taxon>Suessiales</taxon>
        <taxon>Symbiodiniaceae</taxon>
        <taxon>Symbiodinium</taxon>
    </lineage>
</organism>
<protein>
    <submittedName>
        <fullName evidence="3">SPOUT1 protein</fullName>
    </submittedName>
</protein>
<feature type="region of interest" description="Disordered" evidence="2">
    <location>
        <begin position="215"/>
        <end position="244"/>
    </location>
</feature>
<comment type="similarity">
    <text evidence="1">Belongs to the class IV-like SAM-binding methyltransferase superfamily.</text>
</comment>
<feature type="region of interest" description="Disordered" evidence="2">
    <location>
        <begin position="1"/>
        <end position="42"/>
    </location>
</feature>
<comment type="caution">
    <text evidence="3">The sequence shown here is derived from an EMBL/GenBank/DDBJ whole genome shotgun (WGS) entry which is preliminary data.</text>
</comment>
<dbReference type="PANTHER" id="PTHR12150">
    <property type="entry name" value="CLASS IV SAM-BINDING METHYLTRANSFERASE-RELATED"/>
    <property type="match status" value="1"/>
</dbReference>
<dbReference type="SUPFAM" id="SSF50249">
    <property type="entry name" value="Nucleic acid-binding proteins"/>
    <property type="match status" value="1"/>
</dbReference>
<dbReference type="InterPro" id="IPR012340">
    <property type="entry name" value="NA-bd_OB-fold"/>
</dbReference>
<dbReference type="Proteomes" id="UP000604046">
    <property type="component" value="Unassembled WGS sequence"/>
</dbReference>
<evidence type="ECO:0000256" key="1">
    <source>
        <dbReference type="ARBA" id="ARBA00009841"/>
    </source>
</evidence>
<keyword evidence="4" id="KW-1185">Reference proteome</keyword>
<dbReference type="SUPFAM" id="SSF75217">
    <property type="entry name" value="alpha/beta knot"/>
    <property type="match status" value="1"/>
</dbReference>
<gene>
    <name evidence="3" type="primary">SPOUT1</name>
    <name evidence="3" type="ORF">SNAT2548_LOCUS2960</name>
</gene>
<dbReference type="InterPro" id="IPR029026">
    <property type="entry name" value="tRNA_m1G_MTases_N"/>
</dbReference>
<evidence type="ECO:0000256" key="2">
    <source>
        <dbReference type="SAM" id="MobiDB-lite"/>
    </source>
</evidence>
<name>A0A812I7W2_9DINO</name>
<dbReference type="InterPro" id="IPR029028">
    <property type="entry name" value="Alpha/beta_knot_MTases"/>
</dbReference>
<reference evidence="3" key="1">
    <citation type="submission" date="2021-02" db="EMBL/GenBank/DDBJ databases">
        <authorList>
            <person name="Dougan E. K."/>
            <person name="Rhodes N."/>
            <person name="Thang M."/>
            <person name="Chan C."/>
        </authorList>
    </citation>
    <scope>NUCLEOTIDE SEQUENCE</scope>
</reference>
<evidence type="ECO:0000313" key="3">
    <source>
        <dbReference type="EMBL" id="CAE7022917.1"/>
    </source>
</evidence>
<dbReference type="AlphaFoldDB" id="A0A812I7W2"/>
<evidence type="ECO:0000313" key="4">
    <source>
        <dbReference type="Proteomes" id="UP000604046"/>
    </source>
</evidence>
<feature type="compositionally biased region" description="Basic and acidic residues" evidence="2">
    <location>
        <begin position="8"/>
        <end position="20"/>
    </location>
</feature>
<feature type="compositionally biased region" description="Gly residues" evidence="2">
    <location>
        <begin position="221"/>
        <end position="232"/>
    </location>
</feature>
<dbReference type="Gene3D" id="3.40.1280.10">
    <property type="match status" value="2"/>
</dbReference>
<dbReference type="OrthoDB" id="361029at2759"/>
<proteinExistence type="inferred from homology"/>